<protein>
    <submittedName>
        <fullName evidence="6">Uncharacterized protein LOC103711819</fullName>
    </submittedName>
</protein>
<name>A0A8B8J737_PHODC</name>
<dbReference type="InterPro" id="IPR026961">
    <property type="entry name" value="PGG_dom"/>
</dbReference>
<feature type="region of interest" description="Disordered" evidence="2">
    <location>
        <begin position="1"/>
        <end position="29"/>
    </location>
</feature>
<keyword evidence="1" id="KW-0040">ANK repeat</keyword>
<evidence type="ECO:0000256" key="2">
    <source>
        <dbReference type="SAM" id="MobiDB-lite"/>
    </source>
</evidence>
<dbReference type="Pfam" id="PF13962">
    <property type="entry name" value="PGG"/>
    <property type="match status" value="1"/>
</dbReference>
<dbReference type="InterPro" id="IPR036770">
    <property type="entry name" value="Ankyrin_rpt-contain_sf"/>
</dbReference>
<dbReference type="AlphaFoldDB" id="A0A8B8J737"/>
<keyword evidence="3" id="KW-0812">Transmembrane</keyword>
<reference evidence="5" key="1">
    <citation type="journal article" date="2019" name="Nat. Commun.">
        <title>Genome-wide association mapping of date palm fruit traits.</title>
        <authorList>
            <person name="Hazzouri K.M."/>
            <person name="Gros-Balthazard M."/>
            <person name="Flowers J.M."/>
            <person name="Copetti D."/>
            <person name="Lemansour A."/>
            <person name="Lebrun M."/>
            <person name="Masmoudi K."/>
            <person name="Ferrand S."/>
            <person name="Dhar M.I."/>
            <person name="Fresquez Z.A."/>
            <person name="Rosas U."/>
            <person name="Zhang J."/>
            <person name="Talag J."/>
            <person name="Lee S."/>
            <person name="Kudrna D."/>
            <person name="Powell R.F."/>
            <person name="Leitch I.J."/>
            <person name="Krueger R.R."/>
            <person name="Wing R.A."/>
            <person name="Amiri K.M.A."/>
            <person name="Purugganan M.D."/>
        </authorList>
    </citation>
    <scope>NUCLEOTIDE SEQUENCE [LARGE SCALE GENOMIC DNA]</scope>
    <source>
        <strain evidence="5">cv. Khalas</strain>
    </source>
</reference>
<dbReference type="KEGG" id="pda:103711819"/>
<dbReference type="PANTHER" id="PTHR24177:SF463">
    <property type="entry name" value="OS09G0331600 PROTEIN"/>
    <property type="match status" value="1"/>
</dbReference>
<feature type="transmembrane region" description="Helical" evidence="3">
    <location>
        <begin position="633"/>
        <end position="656"/>
    </location>
</feature>
<gene>
    <name evidence="6" type="primary">LOC103711819</name>
</gene>
<feature type="transmembrane region" description="Helical" evidence="3">
    <location>
        <begin position="676"/>
        <end position="699"/>
    </location>
</feature>
<sequence>MGSRAGGMPPAFPAGGGPGGPVSSEGDAGDTLSKLLKKDILPTYDVVNDAIRHDNLRELLKHVEGPVNLSEDPLLSVVIACGKSKLAIKLLANMPPEKLMDKNFNDDTALHVAAEMGDESVVEALVKKNRDLLGASNKQLEIPLHKAALFGRRRIFWDLVRHGSNARANREDGATMLHCAVVGKAPELALEIAKEYRDLMTRRNSKAVTPLQLMVTIPEAFPSQSHLGPIESLIYDWIPLEERHKKPVEESSVRETSDPRYKDNECLQLVRTSRRKLPPNYASFFDMLELACIPVRWARILVFNILKQLSTRIQDLELQKKNHKQAMELIAYLAKDLDYWDFIDKGRKPSTAPSEYLPTPPDMISKPPTISSGRNETSKSNENQRKQGNEKLPEVGTNKKLRWNESPLILGAALGLHEFVKQILTVCPASASLHDTEGRNVLQVAILHGQEKIVEIIESMATGKNPVLPSWLLSEIEKTTQNTILHYAAVKTVQENFPATQMQYELQWFERVKRLVRKDLDYSRNQDELTAQELFNEEHKIMVQNGKEQLMEMGKTYSSLVAAVVFASSFSIPGDKDANNNPVFLHKTAFKVFSHAYVIGLSCAATALVLFLSLLTSPYRVQEFRRSIPTKYFFANVSFSLALVALLVAFTCNIYLNIYGGRKAQTKDLVPLVCELTIFPVVCLFVLLYRGASFGFGSFTRRVWR</sequence>
<dbReference type="Gene3D" id="1.25.40.20">
    <property type="entry name" value="Ankyrin repeat-containing domain"/>
    <property type="match status" value="2"/>
</dbReference>
<feature type="domain" description="PGG" evidence="4">
    <location>
        <begin position="557"/>
        <end position="656"/>
    </location>
</feature>
<feature type="region of interest" description="Disordered" evidence="2">
    <location>
        <begin position="350"/>
        <end position="397"/>
    </location>
</feature>
<dbReference type="InterPro" id="IPR002110">
    <property type="entry name" value="Ankyrin_rpt"/>
</dbReference>
<evidence type="ECO:0000256" key="3">
    <source>
        <dbReference type="SAM" id="Phobius"/>
    </source>
</evidence>
<accession>A0A8B8J737</accession>
<dbReference type="OrthoDB" id="745831at2759"/>
<organism evidence="5 6">
    <name type="scientific">Phoenix dactylifera</name>
    <name type="common">Date palm</name>
    <dbReference type="NCBI Taxonomy" id="42345"/>
    <lineage>
        <taxon>Eukaryota</taxon>
        <taxon>Viridiplantae</taxon>
        <taxon>Streptophyta</taxon>
        <taxon>Embryophyta</taxon>
        <taxon>Tracheophyta</taxon>
        <taxon>Spermatophyta</taxon>
        <taxon>Magnoliopsida</taxon>
        <taxon>Liliopsida</taxon>
        <taxon>Arecaceae</taxon>
        <taxon>Coryphoideae</taxon>
        <taxon>Phoeniceae</taxon>
        <taxon>Phoenix</taxon>
    </lineage>
</organism>
<dbReference type="RefSeq" id="XP_026662279.2">
    <property type="nucleotide sequence ID" value="XM_026806478.2"/>
</dbReference>
<feature type="compositionally biased region" description="Basic and acidic residues" evidence="2">
    <location>
        <begin position="376"/>
        <end position="393"/>
    </location>
</feature>
<keyword evidence="5" id="KW-1185">Reference proteome</keyword>
<evidence type="ECO:0000313" key="5">
    <source>
        <dbReference type="Proteomes" id="UP000228380"/>
    </source>
</evidence>
<evidence type="ECO:0000259" key="4">
    <source>
        <dbReference type="Pfam" id="PF13962"/>
    </source>
</evidence>
<keyword evidence="3" id="KW-0472">Membrane</keyword>
<proteinExistence type="predicted"/>
<dbReference type="Proteomes" id="UP000228380">
    <property type="component" value="Chromosome 2"/>
</dbReference>
<dbReference type="PANTHER" id="PTHR24177">
    <property type="entry name" value="CASKIN"/>
    <property type="match status" value="1"/>
</dbReference>
<dbReference type="SMART" id="SM00248">
    <property type="entry name" value="ANK"/>
    <property type="match status" value="4"/>
</dbReference>
<reference evidence="6" key="2">
    <citation type="submission" date="2025-08" db="UniProtKB">
        <authorList>
            <consortium name="RefSeq"/>
        </authorList>
    </citation>
    <scope>IDENTIFICATION</scope>
    <source>
        <tissue evidence="6">Young leaves</tissue>
    </source>
</reference>
<dbReference type="PROSITE" id="PS50297">
    <property type="entry name" value="ANK_REP_REGION"/>
    <property type="match status" value="1"/>
</dbReference>
<dbReference type="GO" id="GO:0016020">
    <property type="term" value="C:membrane"/>
    <property type="evidence" value="ECO:0007669"/>
    <property type="project" value="TreeGrafter"/>
</dbReference>
<evidence type="ECO:0000256" key="1">
    <source>
        <dbReference type="PROSITE-ProRule" id="PRU00023"/>
    </source>
</evidence>
<dbReference type="PROSITE" id="PS50088">
    <property type="entry name" value="ANK_REPEAT"/>
    <property type="match status" value="1"/>
</dbReference>
<evidence type="ECO:0000313" key="6">
    <source>
        <dbReference type="RefSeq" id="XP_026662279.2"/>
    </source>
</evidence>
<feature type="repeat" description="ANK" evidence="1">
    <location>
        <begin position="105"/>
        <end position="137"/>
    </location>
</feature>
<dbReference type="Pfam" id="PF00023">
    <property type="entry name" value="Ank"/>
    <property type="match status" value="1"/>
</dbReference>
<dbReference type="GeneID" id="103711819"/>
<keyword evidence="3" id="KW-1133">Transmembrane helix</keyword>
<feature type="transmembrane region" description="Helical" evidence="3">
    <location>
        <begin position="592"/>
        <end position="612"/>
    </location>
</feature>
<dbReference type="SUPFAM" id="SSF48403">
    <property type="entry name" value="Ankyrin repeat"/>
    <property type="match status" value="2"/>
</dbReference>